<dbReference type="CDD" id="cd05403">
    <property type="entry name" value="NT_KNTase_like"/>
    <property type="match status" value="1"/>
</dbReference>
<dbReference type="InterPro" id="IPR041633">
    <property type="entry name" value="Polbeta"/>
</dbReference>
<dbReference type="EMBL" id="JAIHOM010000017">
    <property type="protein sequence ID" value="MCW6035632.1"/>
    <property type="molecule type" value="Genomic_DNA"/>
</dbReference>
<sequence>MIHPIAPNSAILQELPYLKMLILFGSRAKGNPHVNSDWDFAVLYDHELYEQMIQKAQSWEFLKIYMVFSDYFQIPSEKIDIVELERCPPLLAYQIAEYGKLLYEEESGLFEKFRQQVVMSEQELLEERKILRDSLESFLQKRGV</sequence>
<evidence type="ECO:0000259" key="1">
    <source>
        <dbReference type="Pfam" id="PF18765"/>
    </source>
</evidence>
<dbReference type="InterPro" id="IPR043519">
    <property type="entry name" value="NT_sf"/>
</dbReference>
<proteinExistence type="predicted"/>
<evidence type="ECO:0000313" key="2">
    <source>
        <dbReference type="EMBL" id="MCW6035632.1"/>
    </source>
</evidence>
<dbReference type="SUPFAM" id="SSF81301">
    <property type="entry name" value="Nucleotidyltransferase"/>
    <property type="match status" value="1"/>
</dbReference>
<dbReference type="InterPro" id="IPR052930">
    <property type="entry name" value="TA_antitoxin_MntA"/>
</dbReference>
<reference evidence="2 3" key="1">
    <citation type="submission" date="2021-08" db="EMBL/GenBank/DDBJ databases">
        <title>Draft genome sequence of Spirulina subsalsa with high tolerance to salinity and hype-accumulation of phycocyanin.</title>
        <authorList>
            <person name="Pei H."/>
            <person name="Jiang L."/>
        </authorList>
    </citation>
    <scope>NUCLEOTIDE SEQUENCE [LARGE SCALE GENOMIC DNA]</scope>
    <source>
        <strain evidence="2 3">FACHB-351</strain>
    </source>
</reference>
<dbReference type="NCBIfam" id="NF047752">
    <property type="entry name" value="MntA_antitoxin"/>
    <property type="match status" value="1"/>
</dbReference>
<comment type="caution">
    <text evidence="2">The sequence shown here is derived from an EMBL/GenBank/DDBJ whole genome shotgun (WGS) entry which is preliminary data.</text>
</comment>
<gene>
    <name evidence="2" type="ORF">K4A83_05010</name>
</gene>
<dbReference type="RefSeq" id="WP_265263341.1">
    <property type="nucleotide sequence ID" value="NZ_JAIHOM010000017.1"/>
</dbReference>
<feature type="domain" description="Polymerase beta nucleotidyltransferase" evidence="1">
    <location>
        <begin position="10"/>
        <end position="106"/>
    </location>
</feature>
<dbReference type="Pfam" id="PF18765">
    <property type="entry name" value="Polbeta"/>
    <property type="match status" value="1"/>
</dbReference>
<accession>A0ABT3L291</accession>
<evidence type="ECO:0000313" key="3">
    <source>
        <dbReference type="Proteomes" id="UP001526426"/>
    </source>
</evidence>
<dbReference type="Gene3D" id="3.30.460.10">
    <property type="entry name" value="Beta Polymerase, domain 2"/>
    <property type="match status" value="1"/>
</dbReference>
<keyword evidence="3" id="KW-1185">Reference proteome</keyword>
<protein>
    <submittedName>
        <fullName evidence="2">Nucleotidyltransferase domain-containing protein</fullName>
    </submittedName>
</protein>
<name>A0ABT3L291_9CYAN</name>
<dbReference type="Proteomes" id="UP001526426">
    <property type="component" value="Unassembled WGS sequence"/>
</dbReference>
<dbReference type="PANTHER" id="PTHR43852:SF2">
    <property type="entry name" value="PROTEIN ADENYLYLTRANSFERASE MNTA"/>
    <property type="match status" value="1"/>
</dbReference>
<dbReference type="PANTHER" id="PTHR43852">
    <property type="entry name" value="NUCLEOTIDYLTRANSFERASE"/>
    <property type="match status" value="1"/>
</dbReference>
<organism evidence="2 3">
    <name type="scientific">Spirulina subsalsa FACHB-351</name>
    <dbReference type="NCBI Taxonomy" id="234711"/>
    <lineage>
        <taxon>Bacteria</taxon>
        <taxon>Bacillati</taxon>
        <taxon>Cyanobacteriota</taxon>
        <taxon>Cyanophyceae</taxon>
        <taxon>Spirulinales</taxon>
        <taxon>Spirulinaceae</taxon>
        <taxon>Spirulina</taxon>
    </lineage>
</organism>